<evidence type="ECO:0000259" key="1">
    <source>
        <dbReference type="Pfam" id="PF01927"/>
    </source>
</evidence>
<evidence type="ECO:0000313" key="4">
    <source>
        <dbReference type="Proteomes" id="UP001501725"/>
    </source>
</evidence>
<organism evidence="3 4">
    <name type="scientific">Flaviaesturariibacter amylovorans</name>
    <dbReference type="NCBI Taxonomy" id="1084520"/>
    <lineage>
        <taxon>Bacteria</taxon>
        <taxon>Pseudomonadati</taxon>
        <taxon>Bacteroidota</taxon>
        <taxon>Chitinophagia</taxon>
        <taxon>Chitinophagales</taxon>
        <taxon>Chitinophagaceae</taxon>
        <taxon>Flaviaestuariibacter</taxon>
    </lineage>
</organism>
<dbReference type="PANTHER" id="PTHR39081">
    <property type="entry name" value="MUT7-C DOMAIN-CONTAINING PROTEIN"/>
    <property type="match status" value="1"/>
</dbReference>
<reference evidence="4" key="1">
    <citation type="journal article" date="2019" name="Int. J. Syst. Evol. Microbiol.">
        <title>The Global Catalogue of Microorganisms (GCM) 10K type strain sequencing project: providing services to taxonomists for standard genome sequencing and annotation.</title>
        <authorList>
            <consortium name="The Broad Institute Genomics Platform"/>
            <consortium name="The Broad Institute Genome Sequencing Center for Infectious Disease"/>
            <person name="Wu L."/>
            <person name="Ma J."/>
        </authorList>
    </citation>
    <scope>NUCLEOTIDE SEQUENCE [LARGE SCALE GENOMIC DNA]</scope>
    <source>
        <strain evidence="4">JCM 17919</strain>
    </source>
</reference>
<dbReference type="Proteomes" id="UP001501725">
    <property type="component" value="Unassembled WGS sequence"/>
</dbReference>
<feature type="domain" description="Mut7-C RNAse" evidence="1">
    <location>
        <begin position="86"/>
        <end position="229"/>
    </location>
</feature>
<evidence type="ECO:0000313" key="3">
    <source>
        <dbReference type="EMBL" id="GAA4320709.1"/>
    </source>
</evidence>
<evidence type="ECO:0000259" key="2">
    <source>
        <dbReference type="Pfam" id="PF14451"/>
    </source>
</evidence>
<protein>
    <submittedName>
        <fullName evidence="3">Mut7-C RNAse domain-containing protein</fullName>
    </submittedName>
</protein>
<dbReference type="InterPro" id="IPR027798">
    <property type="entry name" value="Ub_Mut7C"/>
</dbReference>
<accession>A0ABP8GAL3</accession>
<gene>
    <name evidence="3" type="ORF">GCM10023184_06010</name>
</gene>
<comment type="caution">
    <text evidence="3">The sequence shown here is derived from an EMBL/GenBank/DDBJ whole genome shotgun (WGS) entry which is preliminary data.</text>
</comment>
<dbReference type="RefSeq" id="WP_345253248.1">
    <property type="nucleotide sequence ID" value="NZ_BAABGY010000002.1"/>
</dbReference>
<feature type="domain" description="Ubiquitin Mut7-C" evidence="2">
    <location>
        <begin position="7"/>
        <end position="81"/>
    </location>
</feature>
<name>A0ABP8GAL3_9BACT</name>
<proteinExistence type="predicted"/>
<keyword evidence="4" id="KW-1185">Reference proteome</keyword>
<dbReference type="EMBL" id="BAABGY010000002">
    <property type="protein sequence ID" value="GAA4320709.1"/>
    <property type="molecule type" value="Genomic_DNA"/>
</dbReference>
<dbReference type="PANTHER" id="PTHR39081:SF1">
    <property type="entry name" value="MUT7-C RNASE DOMAIN-CONTAINING PROTEIN"/>
    <property type="match status" value="1"/>
</dbReference>
<sequence length="235" mass="26181">MDAPLHTARVCFEGRLADFRPGPLTPEGHYRFSGHPTIKDAIEALGVPHVEAGTLLVNGTGARFSDPLQPGHELQVFPDDAPLPAPRFVLDVHLGSLARALRLLGFDCLYENDYSDPQIAAIAAAEQRAVLTRDIGLLKHGKVRWGYWLRSQHSEEQLAEVIGRYRLQDAIAPFRRCLSCNGAIAAVAEADVRALIPPRVLGFQKEYFQCAHCGKVYWKGTHYQRMKAFIERVSK</sequence>
<dbReference type="InterPro" id="IPR002782">
    <property type="entry name" value="Mut7-C_RNAse_dom"/>
</dbReference>
<dbReference type="Pfam" id="PF01927">
    <property type="entry name" value="Mut7-C"/>
    <property type="match status" value="1"/>
</dbReference>
<dbReference type="Pfam" id="PF14451">
    <property type="entry name" value="Ub-Mut7C"/>
    <property type="match status" value="1"/>
</dbReference>